<keyword evidence="3" id="KW-0472">Membrane</keyword>
<dbReference type="EMBL" id="SDRB02004922">
    <property type="protein sequence ID" value="THG15125.1"/>
    <property type="molecule type" value="Genomic_DNA"/>
</dbReference>
<dbReference type="InterPro" id="IPR021109">
    <property type="entry name" value="Peptidase_aspartic_dom_sf"/>
</dbReference>
<dbReference type="GO" id="GO:0033644">
    <property type="term" value="C:host cell membrane"/>
    <property type="evidence" value="ECO:0007669"/>
    <property type="project" value="InterPro"/>
</dbReference>
<dbReference type="PANTHER" id="PTHR46666">
    <property type="entry name" value="60S RIBOSOMAL L18A-LIKE PROTEIN"/>
    <property type="match status" value="1"/>
</dbReference>
<accession>A0A4S4EH07</accession>
<dbReference type="GO" id="GO:0043657">
    <property type="term" value="C:host cell"/>
    <property type="evidence" value="ECO:0007669"/>
    <property type="project" value="UniProtKB-SubCell"/>
</dbReference>
<dbReference type="Gene3D" id="2.40.70.10">
    <property type="entry name" value="Acid Proteases"/>
    <property type="match status" value="1"/>
</dbReference>
<name>A0A4S4EH07_CAMSN</name>
<keyword evidence="5" id="KW-1185">Reference proteome</keyword>
<comment type="caution">
    <text evidence="4">The sequence shown here is derived from an EMBL/GenBank/DDBJ whole genome shotgun (WGS) entry which is preliminary data.</text>
</comment>
<dbReference type="Pfam" id="PF00845">
    <property type="entry name" value="Gemini_BL1"/>
    <property type="match status" value="1"/>
</dbReference>
<organism evidence="4 5">
    <name type="scientific">Camellia sinensis var. sinensis</name>
    <name type="common">China tea</name>
    <dbReference type="NCBI Taxonomy" id="542762"/>
    <lineage>
        <taxon>Eukaryota</taxon>
        <taxon>Viridiplantae</taxon>
        <taxon>Streptophyta</taxon>
        <taxon>Embryophyta</taxon>
        <taxon>Tracheophyta</taxon>
        <taxon>Spermatophyta</taxon>
        <taxon>Magnoliopsida</taxon>
        <taxon>eudicotyledons</taxon>
        <taxon>Gunneridae</taxon>
        <taxon>Pentapetalae</taxon>
        <taxon>asterids</taxon>
        <taxon>Ericales</taxon>
        <taxon>Theaceae</taxon>
        <taxon>Camellia</taxon>
    </lineage>
</organism>
<evidence type="ECO:0000256" key="2">
    <source>
        <dbReference type="ARBA" id="ARBA00023125"/>
    </source>
</evidence>
<gene>
    <name evidence="4" type="ORF">TEA_005485</name>
</gene>
<dbReference type="GO" id="GO:0005198">
    <property type="term" value="F:structural molecule activity"/>
    <property type="evidence" value="ECO:0007669"/>
    <property type="project" value="InterPro"/>
</dbReference>
<reference evidence="4 5" key="1">
    <citation type="journal article" date="2018" name="Proc. Natl. Acad. Sci. U.S.A.">
        <title>Draft genome sequence of Camellia sinensis var. sinensis provides insights into the evolution of the tea genome and tea quality.</title>
        <authorList>
            <person name="Wei C."/>
            <person name="Yang H."/>
            <person name="Wang S."/>
            <person name="Zhao J."/>
            <person name="Liu C."/>
            <person name="Gao L."/>
            <person name="Xia E."/>
            <person name="Lu Y."/>
            <person name="Tai Y."/>
            <person name="She G."/>
            <person name="Sun J."/>
            <person name="Cao H."/>
            <person name="Tong W."/>
            <person name="Gao Q."/>
            <person name="Li Y."/>
            <person name="Deng W."/>
            <person name="Jiang X."/>
            <person name="Wang W."/>
            <person name="Chen Q."/>
            <person name="Zhang S."/>
            <person name="Li H."/>
            <person name="Wu J."/>
            <person name="Wang P."/>
            <person name="Li P."/>
            <person name="Shi C."/>
            <person name="Zheng F."/>
            <person name="Jian J."/>
            <person name="Huang B."/>
            <person name="Shan D."/>
            <person name="Shi M."/>
            <person name="Fang C."/>
            <person name="Yue Y."/>
            <person name="Li F."/>
            <person name="Li D."/>
            <person name="Wei S."/>
            <person name="Han B."/>
            <person name="Jiang C."/>
            <person name="Yin Y."/>
            <person name="Xia T."/>
            <person name="Zhang Z."/>
            <person name="Bennetzen J.L."/>
            <person name="Zhao S."/>
            <person name="Wan X."/>
        </authorList>
    </citation>
    <scope>NUCLEOTIDE SEQUENCE [LARGE SCALE GENOMIC DNA]</scope>
    <source>
        <strain evidence="5">cv. Shuchazao</strain>
        <tissue evidence="4">Leaf</tissue>
    </source>
</reference>
<dbReference type="InterPro" id="IPR000263">
    <property type="entry name" value="GV_A/BR1_coat"/>
</dbReference>
<dbReference type="GO" id="GO:0003677">
    <property type="term" value="F:DNA binding"/>
    <property type="evidence" value="ECO:0007669"/>
    <property type="project" value="UniProtKB-KW"/>
</dbReference>
<dbReference type="Gene3D" id="2.60.120.20">
    <property type="match status" value="1"/>
</dbReference>
<dbReference type="InterPro" id="IPR029053">
    <property type="entry name" value="Viral_coat"/>
</dbReference>
<feature type="transmembrane region" description="Helical" evidence="3">
    <location>
        <begin position="874"/>
        <end position="896"/>
    </location>
</feature>
<dbReference type="Pfam" id="PF00844">
    <property type="entry name" value="Gemini_coat"/>
    <property type="match status" value="1"/>
</dbReference>
<comment type="subcellular location">
    <subcellularLocation>
        <location evidence="1">Host cell</location>
    </subcellularLocation>
</comment>
<dbReference type="Proteomes" id="UP000306102">
    <property type="component" value="Unassembled WGS sequence"/>
</dbReference>
<evidence type="ECO:0000256" key="3">
    <source>
        <dbReference type="SAM" id="Phobius"/>
    </source>
</evidence>
<protein>
    <submittedName>
        <fullName evidence="4">Uncharacterized protein</fullName>
    </submittedName>
</protein>
<dbReference type="InterPro" id="IPR000211">
    <property type="entry name" value="Gemini_BL"/>
</dbReference>
<keyword evidence="2" id="KW-0238">DNA-binding</keyword>
<proteinExistence type="predicted"/>
<evidence type="ECO:0000313" key="4">
    <source>
        <dbReference type="EMBL" id="THG15125.1"/>
    </source>
</evidence>
<evidence type="ECO:0000313" key="5">
    <source>
        <dbReference type="Proteomes" id="UP000306102"/>
    </source>
</evidence>
<keyword evidence="3" id="KW-0812">Transmembrane</keyword>
<dbReference type="GO" id="GO:0046740">
    <property type="term" value="P:transport of virus in host, cell to cell"/>
    <property type="evidence" value="ECO:0007669"/>
    <property type="project" value="InterPro"/>
</dbReference>
<dbReference type="PANTHER" id="PTHR46666:SF2">
    <property type="entry name" value="60S RIBOSOMAL L18A-LIKE PROTEIN"/>
    <property type="match status" value="1"/>
</dbReference>
<dbReference type="SUPFAM" id="SSF50630">
    <property type="entry name" value="Acid proteases"/>
    <property type="match status" value="1"/>
</dbReference>
<evidence type="ECO:0000256" key="1">
    <source>
        <dbReference type="ARBA" id="ARBA00004340"/>
    </source>
</evidence>
<keyword evidence="3" id="KW-1133">Transmembrane helix</keyword>
<dbReference type="AlphaFoldDB" id="A0A4S4EH07"/>
<feature type="transmembrane region" description="Helical" evidence="3">
    <location>
        <begin position="839"/>
        <end position="862"/>
    </location>
</feature>
<sequence>MEGIGSSHYRTPLAYWRSRTPAASGYRLSYRSRAPFKTQYVRRRYVQNISLFIKKTKSGVRKLQLYDEQLRDVKFDNKGVARLLNGIELGNKRSDRQSDKIVVKDIKFIGNVQLGQDAKDEAVVHHVLFFVINDNSPLDSVPTPDKIFIGVGEGNPKTWIVDPDQSNRFRILKKMRFKLVGDKDKEYIRHGIEVVDRFFPVDVWTDYKDTLLGNVGSIQKGTINLVAATVSGKECKITLRSQMLMEVDDIKTGVVEGVSASDFSCIELALPDLFSQLSEVGLGNNNILGDISLQDKMVIYDNEKQQIGWVAENCDRLLKEQRIVPPFLLRQVLPSRVRLCFSKDFSPEMKILPIRRTRPLSIEKSRVGSLDLLRALNHGMKVRVSIFMELPCDKLMEVNDIKTGVVEGVSASDFSCIELALPNLFSQLRGVTYCKMKGYLKYCTSDMPEDSQMRAHSIVVLSKKYTNDNVDVWHCPPTKAISILTRTKSVGLPERRRDLLLGGFGESGSVIHERRGCLSLSEMDVRRGGDDTSDVDPGPSISEVGVSKEEVDRKGSVVMDPAEFSNVLRNVIISVKNSDVTQDVTVDDKGNVLNGVLVVVLEAYSAGEVIVSSEASGPGEGFHLHGAPLRQVCSMADRLVGGETGGVLRVVLLDMGIVGYSSKEYNIVYQINRQKWQKEKEGRNKGHNAGIYKETIIVSSSVPSKIDRWCGLHFRVLEITCTCLSIASILIMGRVKEKEGNIQLTNGLRPFNDYILELLHVTDATIEEGESLRNGLELVRSVSDKHFDLLRPSARYNSLFKGQATDMGDPKGKYTLIRDADDFQLGTFDKPLPCFGCGIGWLSFLLGFVFPLMWYYAAILYFGNYYRKDPRERAGLAASAICAMACSVVLLIIAIVCLF</sequence>